<feature type="transmembrane region" description="Helical" evidence="1">
    <location>
        <begin position="60"/>
        <end position="78"/>
    </location>
</feature>
<dbReference type="GO" id="GO:0016787">
    <property type="term" value="F:hydrolase activity"/>
    <property type="evidence" value="ECO:0007669"/>
    <property type="project" value="UniProtKB-KW"/>
</dbReference>
<keyword evidence="1" id="KW-0812">Transmembrane</keyword>
<keyword evidence="1" id="KW-1133">Transmembrane helix</keyword>
<dbReference type="KEGG" id="haxz:M0R88_10390"/>
<organism evidence="2 3">
    <name type="scientific">Halorussus gelatinilyticus</name>
    <dbReference type="NCBI Taxonomy" id="2937524"/>
    <lineage>
        <taxon>Archaea</taxon>
        <taxon>Methanobacteriati</taxon>
        <taxon>Methanobacteriota</taxon>
        <taxon>Stenosarchaea group</taxon>
        <taxon>Halobacteria</taxon>
        <taxon>Halobacteriales</taxon>
        <taxon>Haladaptataceae</taxon>
        <taxon>Halorussus</taxon>
    </lineage>
</organism>
<keyword evidence="3" id="KW-1185">Reference proteome</keyword>
<protein>
    <submittedName>
        <fullName evidence="2">Metal-dependent hydrolase</fullName>
    </submittedName>
</protein>
<evidence type="ECO:0000256" key="1">
    <source>
        <dbReference type="SAM" id="Phobius"/>
    </source>
</evidence>
<keyword evidence="2" id="KW-0378">Hydrolase</keyword>
<accession>A0A8U0IDF9</accession>
<evidence type="ECO:0000313" key="3">
    <source>
        <dbReference type="Proteomes" id="UP000830434"/>
    </source>
</evidence>
<gene>
    <name evidence="2" type="ORF">M0R88_10390</name>
</gene>
<keyword evidence="1" id="KW-0472">Membrane</keyword>
<dbReference type="AlphaFoldDB" id="A0A8U0IDF9"/>
<dbReference type="RefSeq" id="WP_248653441.1">
    <property type="nucleotide sequence ID" value="NZ_CP096658.1"/>
</dbReference>
<sequence length="185" mass="20917">MWPWGHLGVGYLCYVFWVHGSDSREQTFLTLLAMGFGTQFPDIIDKPLAWSFELLPSGRSLAHSLLTASLILAVVYWIGHRRHRTDLVTAFGIGYLSHSFADLGPTVVFGLLYGDMSQVQWTTYLLWPVLPSPPYPSDSAFMDHLMAFRFEPYVIVQFLIFGVGIFVWIATGTPGLNSVRDRITR</sequence>
<dbReference type="Pfam" id="PF04307">
    <property type="entry name" value="YdjM"/>
    <property type="match status" value="1"/>
</dbReference>
<dbReference type="EMBL" id="CP096658">
    <property type="protein sequence ID" value="UPV98937.1"/>
    <property type="molecule type" value="Genomic_DNA"/>
</dbReference>
<reference evidence="2" key="1">
    <citation type="submission" date="2022-04" db="EMBL/GenBank/DDBJ databases">
        <title>Diverse halophilic archaea isolated from saline environments.</title>
        <authorList>
            <person name="Cui H.-L."/>
        </authorList>
    </citation>
    <scope>NUCLEOTIDE SEQUENCE</scope>
    <source>
        <strain evidence="2">XZYJT40</strain>
    </source>
</reference>
<feature type="transmembrane region" description="Helical" evidence="1">
    <location>
        <begin position="154"/>
        <end position="176"/>
    </location>
</feature>
<dbReference type="InterPro" id="IPR007404">
    <property type="entry name" value="YdjM-like"/>
</dbReference>
<feature type="transmembrane region" description="Helical" evidence="1">
    <location>
        <begin position="90"/>
        <end position="113"/>
    </location>
</feature>
<proteinExistence type="predicted"/>
<name>A0A8U0IDF9_9EURY</name>
<evidence type="ECO:0000313" key="2">
    <source>
        <dbReference type="EMBL" id="UPV98937.1"/>
    </source>
</evidence>
<dbReference type="GeneID" id="72190267"/>
<dbReference type="Proteomes" id="UP000830434">
    <property type="component" value="Chromosome"/>
</dbReference>